<sequence>MCARLLACPLCSQPGFLTVDALRAGLVSQRTHKCPTQTSGNTQQLCNDAIAQGTDNTIVKPEVTNTLQDSQSCVNALGNEDDKFILMINDEGQHVLALHSDINDMSSFKKKEQNLFENTKTKNAKDKTWDTNNLNSIDFEESAGSVNKSNNEKLDMKTTNDFFSMVISPFENSVSSPTFEMEHLRVSSPKQREDSIDSYTADFSLQASDNARVNTVKSTVEQNFSHDKDINDPLQTINEESLKELLYGMDRK</sequence>
<proteinExistence type="predicted"/>
<evidence type="ECO:0000313" key="2">
    <source>
        <dbReference type="Proteomes" id="UP000279307"/>
    </source>
</evidence>
<comment type="caution">
    <text evidence="1">The sequence shown here is derived from an EMBL/GenBank/DDBJ whole genome shotgun (WGS) entry which is preliminary data.</text>
</comment>
<dbReference type="AlphaFoldDB" id="A0A3L8D3Z7"/>
<dbReference type="EMBL" id="QOIP01000014">
    <property type="protein sequence ID" value="RLU14944.1"/>
    <property type="molecule type" value="Genomic_DNA"/>
</dbReference>
<evidence type="ECO:0000313" key="1">
    <source>
        <dbReference type="EMBL" id="RLU14944.1"/>
    </source>
</evidence>
<name>A0A3L8D3Z7_OOCBI</name>
<dbReference type="Proteomes" id="UP000279307">
    <property type="component" value="Chromosome 14"/>
</dbReference>
<organism evidence="1 2">
    <name type="scientific">Ooceraea biroi</name>
    <name type="common">Clonal raider ant</name>
    <name type="synonym">Cerapachys biroi</name>
    <dbReference type="NCBI Taxonomy" id="2015173"/>
    <lineage>
        <taxon>Eukaryota</taxon>
        <taxon>Metazoa</taxon>
        <taxon>Ecdysozoa</taxon>
        <taxon>Arthropoda</taxon>
        <taxon>Hexapoda</taxon>
        <taxon>Insecta</taxon>
        <taxon>Pterygota</taxon>
        <taxon>Neoptera</taxon>
        <taxon>Endopterygota</taxon>
        <taxon>Hymenoptera</taxon>
        <taxon>Apocrita</taxon>
        <taxon>Aculeata</taxon>
        <taxon>Formicoidea</taxon>
        <taxon>Formicidae</taxon>
        <taxon>Dorylinae</taxon>
        <taxon>Ooceraea</taxon>
    </lineage>
</organism>
<protein>
    <submittedName>
        <fullName evidence="1">Uncharacterized protein</fullName>
    </submittedName>
</protein>
<reference evidence="1 2" key="1">
    <citation type="journal article" date="2018" name="Genome Res.">
        <title>The genomic architecture and molecular evolution of ant odorant receptors.</title>
        <authorList>
            <person name="McKenzie S.K."/>
            <person name="Kronauer D.J.C."/>
        </authorList>
    </citation>
    <scope>NUCLEOTIDE SEQUENCE [LARGE SCALE GENOMIC DNA]</scope>
    <source>
        <strain evidence="1">Clonal line C1</strain>
    </source>
</reference>
<accession>A0A3L8D3Z7</accession>
<dbReference type="OrthoDB" id="654211at2759"/>
<gene>
    <name evidence="1" type="ORF">DMN91_012831</name>
</gene>